<name>A0A1F7F1I0_UNCRA</name>
<proteinExistence type="inferred from homology"/>
<evidence type="ECO:0000256" key="2">
    <source>
        <dbReference type="ARBA" id="ARBA00022679"/>
    </source>
</evidence>
<comment type="similarity">
    <text evidence="1">Belongs to the UDPGP type 1 family.</text>
</comment>
<keyword evidence="3" id="KW-0548">Nucleotidyltransferase</keyword>
<dbReference type="GO" id="GO:0003983">
    <property type="term" value="F:UTP:glucose-1-phosphate uridylyltransferase activity"/>
    <property type="evidence" value="ECO:0007669"/>
    <property type="project" value="InterPro"/>
</dbReference>
<accession>A0A1F7F1I0</accession>
<gene>
    <name evidence="6" type="ORF">A2519_10795</name>
</gene>
<dbReference type="GO" id="GO:0006011">
    <property type="term" value="P:UDP-alpha-D-glucose metabolic process"/>
    <property type="evidence" value="ECO:0007669"/>
    <property type="project" value="InterPro"/>
</dbReference>
<dbReference type="Pfam" id="PF01704">
    <property type="entry name" value="UDPGP"/>
    <property type="match status" value="1"/>
</dbReference>
<organism evidence="6 7">
    <name type="scientific">Candidatus Raymondbacteria bacterium RIFOXYD12_FULL_49_13</name>
    <dbReference type="NCBI Taxonomy" id="1817890"/>
    <lineage>
        <taxon>Bacteria</taxon>
        <taxon>Raymondiibacteriota</taxon>
    </lineage>
</organism>
<dbReference type="Gene3D" id="2.160.10.10">
    <property type="entry name" value="Hexapeptide repeat proteins"/>
    <property type="match status" value="1"/>
</dbReference>
<dbReference type="InterPro" id="IPR029044">
    <property type="entry name" value="Nucleotide-diphossugar_trans"/>
</dbReference>
<evidence type="ECO:0000313" key="7">
    <source>
        <dbReference type="Proteomes" id="UP000179243"/>
    </source>
</evidence>
<comment type="caution">
    <text evidence="6">The sequence shown here is derived from an EMBL/GenBank/DDBJ whole genome shotgun (WGS) entry which is preliminary data.</text>
</comment>
<feature type="binding site" evidence="5">
    <location>
        <position position="175"/>
    </location>
    <ligand>
        <name>UTP</name>
        <dbReference type="ChEBI" id="CHEBI:46398"/>
    </ligand>
</feature>
<protein>
    <recommendedName>
        <fullName evidence="8">UTP--glucose-1-phosphate uridylyltransferase</fullName>
    </recommendedName>
</protein>
<feature type="binding site" evidence="5">
    <location>
        <position position="147"/>
    </location>
    <ligand>
        <name>UTP</name>
        <dbReference type="ChEBI" id="CHEBI:46398"/>
    </ligand>
</feature>
<dbReference type="Gene3D" id="3.90.550.10">
    <property type="entry name" value="Spore Coat Polysaccharide Biosynthesis Protein SpsA, Chain A"/>
    <property type="match status" value="1"/>
</dbReference>
<dbReference type="FunFam" id="2.160.10.10:FF:000001">
    <property type="entry name" value="UTP--glucose-1-phosphate uridylyltransferase"/>
    <property type="match status" value="1"/>
</dbReference>
<dbReference type="InterPro" id="IPR016267">
    <property type="entry name" value="UDPGP_trans"/>
</dbReference>
<dbReference type="PIRSF" id="PIRSF000806">
    <property type="entry name" value="UDPGP"/>
    <property type="match status" value="1"/>
</dbReference>
<evidence type="ECO:0000256" key="1">
    <source>
        <dbReference type="ARBA" id="ARBA00010401"/>
    </source>
</evidence>
<evidence type="ECO:0000313" key="6">
    <source>
        <dbReference type="EMBL" id="OGK00514.1"/>
    </source>
</evidence>
<reference evidence="6 7" key="1">
    <citation type="journal article" date="2016" name="Nat. Commun.">
        <title>Thousands of microbial genomes shed light on interconnected biogeochemical processes in an aquifer system.</title>
        <authorList>
            <person name="Anantharaman K."/>
            <person name="Brown C.T."/>
            <person name="Hug L.A."/>
            <person name="Sharon I."/>
            <person name="Castelle C.J."/>
            <person name="Probst A.J."/>
            <person name="Thomas B.C."/>
            <person name="Singh A."/>
            <person name="Wilkins M.J."/>
            <person name="Karaoz U."/>
            <person name="Brodie E.L."/>
            <person name="Williams K.H."/>
            <person name="Hubbard S.S."/>
            <person name="Banfield J.F."/>
        </authorList>
    </citation>
    <scope>NUCLEOTIDE SEQUENCE [LARGE SCALE GENOMIC DNA]</scope>
</reference>
<dbReference type="PANTHER" id="PTHR43511">
    <property type="match status" value="1"/>
</dbReference>
<evidence type="ECO:0000256" key="4">
    <source>
        <dbReference type="PIRSR" id="PIRSR000806-1"/>
    </source>
</evidence>
<feature type="binding site" evidence="5">
    <location>
        <position position="352"/>
    </location>
    <ligand>
        <name>UTP</name>
        <dbReference type="ChEBI" id="CHEBI:46398"/>
    </ligand>
</feature>
<evidence type="ECO:0000256" key="5">
    <source>
        <dbReference type="PIRSR" id="PIRSR000806-2"/>
    </source>
</evidence>
<dbReference type="SUPFAM" id="SSF53448">
    <property type="entry name" value="Nucleotide-diphospho-sugar transferases"/>
    <property type="match status" value="1"/>
</dbReference>
<dbReference type="EMBL" id="MFYX01000146">
    <property type="protein sequence ID" value="OGK00514.1"/>
    <property type="molecule type" value="Genomic_DNA"/>
</dbReference>
<keyword evidence="2" id="KW-0808">Transferase</keyword>
<feature type="binding site" evidence="5">
    <location>
        <position position="82"/>
    </location>
    <ligand>
        <name>UTP</name>
        <dbReference type="ChEBI" id="CHEBI:46398"/>
    </ligand>
</feature>
<dbReference type="Proteomes" id="UP000179243">
    <property type="component" value="Unassembled WGS sequence"/>
</dbReference>
<evidence type="ECO:0000256" key="3">
    <source>
        <dbReference type="ARBA" id="ARBA00022695"/>
    </source>
</evidence>
<feature type="binding site" evidence="4">
    <location>
        <position position="176"/>
    </location>
    <ligand>
        <name>substrate</name>
    </ligand>
</feature>
<feature type="binding site" evidence="5">
    <location>
        <position position="206"/>
    </location>
    <ligand>
        <name>UTP</name>
        <dbReference type="ChEBI" id="CHEBI:46398"/>
    </ligand>
</feature>
<dbReference type="AlphaFoldDB" id="A0A1F7F1I0"/>
<dbReference type="InterPro" id="IPR002618">
    <property type="entry name" value="UDPGP_fam"/>
</dbReference>
<evidence type="ECO:0008006" key="8">
    <source>
        <dbReference type="Google" id="ProtNLM"/>
    </source>
</evidence>
<sequence>MRSEKLPQLVLDTFKYYYLKLAKGETGYIYSKDILPLVPSDVPSADQELQTYDKEGASVLGKTAVIKLNGGLGTSMGLDKAKSLIVVKDGFSFLDISIKKTFFLREKYGVEIPIILMNSFNTDTDTIEHLKKYPGIQIHDIPVRFLQHKYPKVLQETLEPARYPENPRLEWNPPGHGDIYSALVTSGILERLLRRGFQYAMLSNADNLGAVLDTCILGYFAKKNVSFMMEVADRTEMDKKGGFPVKTKSGKLILWETAQCPSDEIDMYIDTNTHHYFNANNLWINLKKLNDILKKKGNILGLPLIRNTKTVNPKDKTTAKVFQIETAMGAAIAVFEDSATVKVSRKRFVPVKKCDELLILLSDYFKLTNEFDIIKNPERSHETIMAQLDEKYFGQIEDFLKRFENGVPSLVQCEKLKISGDVRFGRNICIRGKVEIINQGETPYYIKNNTIIDKNITINDA</sequence>